<gene>
    <name evidence="5" type="ORF">G5C51_04075</name>
</gene>
<feature type="signal peptide" evidence="3">
    <location>
        <begin position="1"/>
        <end position="27"/>
    </location>
</feature>
<keyword evidence="6" id="KW-1185">Reference proteome</keyword>
<reference evidence="5 6" key="1">
    <citation type="submission" date="2020-02" db="EMBL/GenBank/DDBJ databases">
        <title>Whole-genome analyses of novel actinobacteria.</title>
        <authorList>
            <person name="Sahin N."/>
        </authorList>
    </citation>
    <scope>NUCLEOTIDE SEQUENCE [LARGE SCALE GENOMIC DNA]</scope>
    <source>
        <strain evidence="5 6">A7024</strain>
    </source>
</reference>
<feature type="chain" id="PRO_5026241835" description="Alginate lyase domain-containing protein" evidence="3">
    <location>
        <begin position="28"/>
        <end position="397"/>
    </location>
</feature>
<dbReference type="Gene3D" id="1.50.10.100">
    <property type="entry name" value="Chondroitin AC/alginate lyase"/>
    <property type="match status" value="1"/>
</dbReference>
<dbReference type="EMBL" id="JAAKZV010000009">
    <property type="protein sequence ID" value="NGN63084.1"/>
    <property type="molecule type" value="Genomic_DNA"/>
</dbReference>
<comment type="caution">
    <text evidence="5">The sequence shown here is derived from an EMBL/GenBank/DDBJ whole genome shotgun (WGS) entry which is preliminary data.</text>
</comment>
<evidence type="ECO:0000256" key="1">
    <source>
        <dbReference type="ARBA" id="ARBA00022729"/>
    </source>
</evidence>
<dbReference type="Pfam" id="PF05426">
    <property type="entry name" value="Alginate_lyase"/>
    <property type="match status" value="1"/>
</dbReference>
<dbReference type="AlphaFoldDB" id="A0A6G4TT92"/>
<evidence type="ECO:0000313" key="5">
    <source>
        <dbReference type="EMBL" id="NGN63084.1"/>
    </source>
</evidence>
<dbReference type="InterPro" id="IPR008929">
    <property type="entry name" value="Chondroitin_lyas"/>
</dbReference>
<dbReference type="InterPro" id="IPR008397">
    <property type="entry name" value="Alginate_lyase_dom"/>
</dbReference>
<dbReference type="GO" id="GO:0016829">
    <property type="term" value="F:lyase activity"/>
    <property type="evidence" value="ECO:0007669"/>
    <property type="project" value="UniProtKB-KW"/>
</dbReference>
<protein>
    <recommendedName>
        <fullName evidence="4">Alginate lyase domain-containing protein</fullName>
    </recommendedName>
</protein>
<evidence type="ECO:0000256" key="2">
    <source>
        <dbReference type="ARBA" id="ARBA00023239"/>
    </source>
</evidence>
<evidence type="ECO:0000313" key="6">
    <source>
        <dbReference type="Proteomes" id="UP000481583"/>
    </source>
</evidence>
<name>A0A6G4TT92_9ACTN</name>
<sequence length="397" mass="44416">MVEIRRVFLLPLMLMLLTALTGQQALAASARPRPAPGPRFNHPGVLESRSQLAFTRAQVAAGAEPWKSAFQEMRESRYGSLTYKSHPRANVQCPFDAKPGHGCTEEREDAIAAYTQALMWNVTGERKHAEKALKIMDGWSGKLKKHTDDNAPLQTAWSGASWAKAGELMKHTYADWPKQRRFDRMLREVYLPMVQRKAPQNGNWDLAMTDAAIGIAVYLDDRKAFDTAIGRFRARVPAYFYLASDGKQPVEPPDTGVHGRAQLVNFWFKQPRFVSGLGQETCRNFMHIGYAIAATSHIAETAWHQGVDLYGEQRDRLRAAMEFHSKYQLGAKAPKWLCGGKVTRNMGDDSEVGYHHLADRLGLPMPQTAKLIARQRPAGSDDLFVSWETLTHAGAAV</sequence>
<keyword evidence="1 3" id="KW-0732">Signal</keyword>
<dbReference type="RefSeq" id="WP_165231743.1">
    <property type="nucleotide sequence ID" value="NZ_JAAKZV010000009.1"/>
</dbReference>
<proteinExistence type="predicted"/>
<keyword evidence="2" id="KW-0456">Lyase</keyword>
<dbReference type="Proteomes" id="UP000481583">
    <property type="component" value="Unassembled WGS sequence"/>
</dbReference>
<evidence type="ECO:0000256" key="3">
    <source>
        <dbReference type="SAM" id="SignalP"/>
    </source>
</evidence>
<feature type="domain" description="Alginate lyase" evidence="4">
    <location>
        <begin position="109"/>
        <end position="329"/>
    </location>
</feature>
<evidence type="ECO:0000259" key="4">
    <source>
        <dbReference type="Pfam" id="PF05426"/>
    </source>
</evidence>
<dbReference type="SUPFAM" id="SSF48230">
    <property type="entry name" value="Chondroitin AC/alginate lyase"/>
    <property type="match status" value="1"/>
</dbReference>
<organism evidence="5 6">
    <name type="scientific">Streptomyces coryli</name>
    <dbReference type="NCBI Taxonomy" id="1128680"/>
    <lineage>
        <taxon>Bacteria</taxon>
        <taxon>Bacillati</taxon>
        <taxon>Actinomycetota</taxon>
        <taxon>Actinomycetes</taxon>
        <taxon>Kitasatosporales</taxon>
        <taxon>Streptomycetaceae</taxon>
        <taxon>Streptomyces</taxon>
    </lineage>
</organism>
<dbReference type="GO" id="GO:0042597">
    <property type="term" value="C:periplasmic space"/>
    <property type="evidence" value="ECO:0007669"/>
    <property type="project" value="InterPro"/>
</dbReference>
<accession>A0A6G4TT92</accession>